<feature type="chain" id="PRO_5026904270" evidence="3">
    <location>
        <begin position="21"/>
        <end position="222"/>
    </location>
</feature>
<keyword evidence="2" id="KW-0472">Membrane</keyword>
<dbReference type="GO" id="GO:0016020">
    <property type="term" value="C:membrane"/>
    <property type="evidence" value="ECO:0007669"/>
    <property type="project" value="UniProtKB-SubCell"/>
</dbReference>
<comment type="subcellular location">
    <subcellularLocation>
        <location evidence="1">Membrane</location>
    </subcellularLocation>
</comment>
<keyword evidence="3" id="KW-0732">Signal</keyword>
<dbReference type="PANTHER" id="PTHR35603">
    <property type="match status" value="1"/>
</dbReference>
<evidence type="ECO:0000313" key="5">
    <source>
        <dbReference type="Proteomes" id="UP000469385"/>
    </source>
</evidence>
<dbReference type="EMBL" id="WSEL01000009">
    <property type="protein sequence ID" value="MVQ32130.1"/>
    <property type="molecule type" value="Genomic_DNA"/>
</dbReference>
<evidence type="ECO:0000256" key="3">
    <source>
        <dbReference type="SAM" id="SignalP"/>
    </source>
</evidence>
<dbReference type="Proteomes" id="UP000469385">
    <property type="component" value="Unassembled WGS sequence"/>
</dbReference>
<dbReference type="AlphaFoldDB" id="A0A6N8J1H6"/>
<feature type="signal peptide" evidence="3">
    <location>
        <begin position="1"/>
        <end position="20"/>
    </location>
</feature>
<organism evidence="4 5">
    <name type="scientific">Ramlibacter pinisoli</name>
    <dbReference type="NCBI Taxonomy" id="2682844"/>
    <lineage>
        <taxon>Bacteria</taxon>
        <taxon>Pseudomonadati</taxon>
        <taxon>Pseudomonadota</taxon>
        <taxon>Betaproteobacteria</taxon>
        <taxon>Burkholderiales</taxon>
        <taxon>Comamonadaceae</taxon>
        <taxon>Ramlibacter</taxon>
    </lineage>
</organism>
<accession>A0A6N8J1H6</accession>
<evidence type="ECO:0000256" key="1">
    <source>
        <dbReference type="ARBA" id="ARBA00004370"/>
    </source>
</evidence>
<name>A0A6N8J1H6_9BURK</name>
<comment type="caution">
    <text evidence="4">The sequence shown here is derived from an EMBL/GenBank/DDBJ whole genome shotgun (WGS) entry which is preliminary data.</text>
</comment>
<keyword evidence="5" id="KW-1185">Reference proteome</keyword>
<evidence type="ECO:0000256" key="2">
    <source>
        <dbReference type="ARBA" id="ARBA00023136"/>
    </source>
</evidence>
<evidence type="ECO:0000313" key="4">
    <source>
        <dbReference type="EMBL" id="MVQ32130.1"/>
    </source>
</evidence>
<proteinExistence type="predicted"/>
<sequence>MKQVVALTLLGLAAAGAAQAQEVGRVLSSTPVVQQVAVPRQMCGTQQVAVQQPKTGAGAAMGAIAGGAVGNQIGSGGGKAAATILGVVGGLVLGDRIEGSPTTVQNVQNCTTQTVYENRTMSYNVVYEFNGKQYTVNMPQDPGPTVRLQVTPMTANGMESVPPPAIHQPAPPQPMVSAPPVVYGQPVQTVVVPSAYYYPRPYYYPPVGVNLGFVYGGHGHWR</sequence>
<protein>
    <submittedName>
        <fullName evidence="4">Glycine zipper 2TM domain-containing protein</fullName>
    </submittedName>
</protein>
<gene>
    <name evidence="4" type="ORF">GON04_21920</name>
</gene>
<dbReference type="PANTHER" id="PTHR35603:SF2">
    <property type="entry name" value="OUTER MEMBRANE LIPOPROTEIN"/>
    <property type="match status" value="1"/>
</dbReference>
<dbReference type="InterPro" id="IPR051407">
    <property type="entry name" value="Bact_OM_lipoprot/Surf_antigen"/>
</dbReference>
<reference evidence="4 5" key="1">
    <citation type="submission" date="2019-12" db="EMBL/GenBank/DDBJ databases">
        <authorList>
            <person name="Huq M.A."/>
        </authorList>
    </citation>
    <scope>NUCLEOTIDE SEQUENCE [LARGE SCALE GENOMIC DNA]</scope>
    <source>
        <strain evidence="4 5">MAH-25</strain>
    </source>
</reference>
<dbReference type="RefSeq" id="WP_157400117.1">
    <property type="nucleotide sequence ID" value="NZ_WSEL01000009.1"/>
</dbReference>